<protein>
    <recommendedName>
        <fullName evidence="4">Lipoprotein</fullName>
    </recommendedName>
</protein>
<sequence>MTVRRYADMTDANGTAATRATPRHRAVTGVLTALLVAVPLTACANGGTAGAGGSTPAATGTSAPSPGASGGAAAGRVDEATLKESPLTLPAWTNTAAEFCPGGEYRFTDGRAPNKQAMTVDIEDVAYVDIDADGTEETVAMLVCYIGQAGEYQVVAFDRTGSDRIDTVGTVVMAKLMDEPDGSVVNMDGVRADGNAVAVRVGDRYVCCGGDPDLINWQWRSYAFDNGAFTQVSGDREFPPGR</sequence>
<keyword evidence="3" id="KW-1185">Reference proteome</keyword>
<dbReference type="Proteomes" id="UP001183629">
    <property type="component" value="Unassembled WGS sequence"/>
</dbReference>
<feature type="region of interest" description="Disordered" evidence="1">
    <location>
        <begin position="1"/>
        <end position="20"/>
    </location>
</feature>
<evidence type="ECO:0008006" key="4">
    <source>
        <dbReference type="Google" id="ProtNLM"/>
    </source>
</evidence>
<dbReference type="RefSeq" id="WP_310409581.1">
    <property type="nucleotide sequence ID" value="NZ_JAVDYC010000001.1"/>
</dbReference>
<evidence type="ECO:0000256" key="1">
    <source>
        <dbReference type="SAM" id="MobiDB-lite"/>
    </source>
</evidence>
<dbReference type="EMBL" id="JAVDYC010000001">
    <property type="protein sequence ID" value="MDR7320894.1"/>
    <property type="molecule type" value="Genomic_DNA"/>
</dbReference>
<evidence type="ECO:0000313" key="3">
    <source>
        <dbReference type="Proteomes" id="UP001183629"/>
    </source>
</evidence>
<feature type="region of interest" description="Disordered" evidence="1">
    <location>
        <begin position="48"/>
        <end position="75"/>
    </location>
</feature>
<evidence type="ECO:0000313" key="2">
    <source>
        <dbReference type="EMBL" id="MDR7320894.1"/>
    </source>
</evidence>
<dbReference type="AlphaFoldDB" id="A0AAE4CTP2"/>
<organism evidence="2 3">
    <name type="scientific">Catenuloplanes niger</name>
    <dbReference type="NCBI Taxonomy" id="587534"/>
    <lineage>
        <taxon>Bacteria</taxon>
        <taxon>Bacillati</taxon>
        <taxon>Actinomycetota</taxon>
        <taxon>Actinomycetes</taxon>
        <taxon>Micromonosporales</taxon>
        <taxon>Micromonosporaceae</taxon>
        <taxon>Catenuloplanes</taxon>
    </lineage>
</organism>
<comment type="caution">
    <text evidence="2">The sequence shown here is derived from an EMBL/GenBank/DDBJ whole genome shotgun (WGS) entry which is preliminary data.</text>
</comment>
<proteinExistence type="predicted"/>
<reference evidence="2 3" key="1">
    <citation type="submission" date="2023-07" db="EMBL/GenBank/DDBJ databases">
        <title>Sequencing the genomes of 1000 actinobacteria strains.</title>
        <authorList>
            <person name="Klenk H.-P."/>
        </authorList>
    </citation>
    <scope>NUCLEOTIDE SEQUENCE [LARGE SCALE GENOMIC DNA]</scope>
    <source>
        <strain evidence="2 3">DSM 44711</strain>
    </source>
</reference>
<feature type="compositionally biased region" description="Low complexity" evidence="1">
    <location>
        <begin position="54"/>
        <end position="67"/>
    </location>
</feature>
<name>A0AAE4CTP2_9ACTN</name>
<gene>
    <name evidence="2" type="ORF">J2S44_001144</name>
</gene>
<accession>A0AAE4CTP2</accession>